<dbReference type="SUPFAM" id="SSF52058">
    <property type="entry name" value="L domain-like"/>
    <property type="match status" value="3"/>
</dbReference>
<dbReference type="Proteomes" id="UP000703661">
    <property type="component" value="Unassembled WGS sequence"/>
</dbReference>
<feature type="region of interest" description="Disordered" evidence="13">
    <location>
        <begin position="296"/>
        <end position="333"/>
    </location>
</feature>
<dbReference type="Gene3D" id="3.80.10.10">
    <property type="entry name" value="Ribonuclease Inhibitor"/>
    <property type="match status" value="4"/>
</dbReference>
<dbReference type="PROSITE" id="PS50200">
    <property type="entry name" value="RA"/>
    <property type="match status" value="1"/>
</dbReference>
<evidence type="ECO:0000256" key="5">
    <source>
        <dbReference type="ARBA" id="ARBA00022614"/>
    </source>
</evidence>
<dbReference type="GO" id="GO:0035556">
    <property type="term" value="P:intracellular signal transduction"/>
    <property type="evidence" value="ECO:0007669"/>
    <property type="project" value="InterPro"/>
</dbReference>
<keyword evidence="5" id="KW-0433">Leucine-rich repeat</keyword>
<dbReference type="PANTHER" id="PTHR48051:SF1">
    <property type="entry name" value="RAS SUPPRESSOR PROTEIN 1"/>
    <property type="match status" value="1"/>
</dbReference>
<evidence type="ECO:0000256" key="8">
    <source>
        <dbReference type="ARBA" id="ARBA00022842"/>
    </source>
</evidence>
<evidence type="ECO:0000256" key="13">
    <source>
        <dbReference type="SAM" id="MobiDB-lite"/>
    </source>
</evidence>
<dbReference type="InterPro" id="IPR029787">
    <property type="entry name" value="Nucleotide_cyclase"/>
</dbReference>
<evidence type="ECO:0000256" key="2">
    <source>
        <dbReference type="ARBA" id="ARBA00005381"/>
    </source>
</evidence>
<feature type="compositionally biased region" description="Low complexity" evidence="13">
    <location>
        <begin position="345"/>
        <end position="361"/>
    </location>
</feature>
<evidence type="ECO:0000256" key="3">
    <source>
        <dbReference type="ARBA" id="ARBA00012201"/>
    </source>
</evidence>
<evidence type="ECO:0000313" key="17">
    <source>
        <dbReference type="EMBL" id="KAG0014540.1"/>
    </source>
</evidence>
<feature type="domain" description="Ras-associating" evidence="15">
    <location>
        <begin position="522"/>
        <end position="621"/>
    </location>
</feature>
<feature type="compositionally biased region" description="Low complexity" evidence="13">
    <location>
        <begin position="234"/>
        <end position="269"/>
    </location>
</feature>
<organism evidence="17 18">
    <name type="scientific">Entomortierella chlamydospora</name>
    <dbReference type="NCBI Taxonomy" id="101097"/>
    <lineage>
        <taxon>Eukaryota</taxon>
        <taxon>Fungi</taxon>
        <taxon>Fungi incertae sedis</taxon>
        <taxon>Mucoromycota</taxon>
        <taxon>Mortierellomycotina</taxon>
        <taxon>Mortierellomycetes</taxon>
        <taxon>Mortierellales</taxon>
        <taxon>Mortierellaceae</taxon>
        <taxon>Entomortierella</taxon>
    </lineage>
</organism>
<dbReference type="CDD" id="cd07302">
    <property type="entry name" value="CHD"/>
    <property type="match status" value="1"/>
</dbReference>
<feature type="compositionally biased region" description="Low complexity" evidence="13">
    <location>
        <begin position="15"/>
        <end position="33"/>
    </location>
</feature>
<dbReference type="InterPro" id="IPR001611">
    <property type="entry name" value="Leu-rich_rpt"/>
</dbReference>
<reference evidence="17" key="1">
    <citation type="journal article" date="2020" name="Fungal Divers.">
        <title>Resolving the Mortierellaceae phylogeny through synthesis of multi-gene phylogenetics and phylogenomics.</title>
        <authorList>
            <person name="Vandepol N."/>
            <person name="Liber J."/>
            <person name="Desiro A."/>
            <person name="Na H."/>
            <person name="Kennedy M."/>
            <person name="Barry K."/>
            <person name="Grigoriev I.V."/>
            <person name="Miller A.N."/>
            <person name="O'Donnell K."/>
            <person name="Stajich J.E."/>
            <person name="Bonito G."/>
        </authorList>
    </citation>
    <scope>NUCLEOTIDE SEQUENCE</scope>
    <source>
        <strain evidence="17">NRRL 2769</strain>
    </source>
</reference>
<dbReference type="CDD" id="cd17214">
    <property type="entry name" value="RA_CYR1_like"/>
    <property type="match status" value="1"/>
</dbReference>
<dbReference type="SMART" id="SM00364">
    <property type="entry name" value="LRR_BAC"/>
    <property type="match status" value="8"/>
</dbReference>
<feature type="compositionally biased region" description="Basic and acidic residues" evidence="13">
    <location>
        <begin position="296"/>
        <end position="320"/>
    </location>
</feature>
<evidence type="ECO:0000259" key="16">
    <source>
        <dbReference type="PROSITE" id="PS51746"/>
    </source>
</evidence>
<dbReference type="Pfam" id="PF00560">
    <property type="entry name" value="LRR_1"/>
    <property type="match status" value="1"/>
</dbReference>
<feature type="region of interest" description="Disordered" evidence="13">
    <location>
        <begin position="229"/>
        <end position="278"/>
    </location>
</feature>
<dbReference type="CDD" id="cd00143">
    <property type="entry name" value="PP2Cc"/>
    <property type="match status" value="1"/>
</dbReference>
<dbReference type="GO" id="GO:0005737">
    <property type="term" value="C:cytoplasm"/>
    <property type="evidence" value="ECO:0007669"/>
    <property type="project" value="TreeGrafter"/>
</dbReference>
<dbReference type="SMART" id="SM00044">
    <property type="entry name" value="CYCc"/>
    <property type="match status" value="1"/>
</dbReference>
<accession>A0A9P6MUT7</accession>
<evidence type="ECO:0000259" key="14">
    <source>
        <dbReference type="PROSITE" id="PS50125"/>
    </source>
</evidence>
<dbReference type="Gene3D" id="3.60.40.10">
    <property type="entry name" value="PPM-type phosphatase domain"/>
    <property type="match status" value="1"/>
</dbReference>
<sequence>MAPTQPARRGHRKGSTSSSISIVDPSSTTTTTVPERRPSAGSGYFSQAHHNGRTNPDQSTSASNTILTNPSTKPPYPNDDRLRHQNSRTLLDAQAQSTTLSNASTSSNSSKRKNNKGSGESNGMLSFLRGSSRPPSPDVETLYNATHTRKTSFSSHNGSHRAIAMSTSMSSSSIHSNSSATMANSLQQHNNASQNGANYNGGSNIGQQQYYHHNVTGQSQSHPFDIDAERRQSTESYSRSSSPERTSEHQQYQQQYSQQHQYQLQQQPQKNAFPTTPPAHLRIHQRTDSIKYAMEAQHRRTKSTDYGDAHGKRPGQDQETHLASPAKESKKPNIFNLFKKKPLLSHNQNSSTSQHQQQQHSFYANQHGHNERSRKYSNDELYISSGPSTTLHPFGMGLFSDHDNYEKRHGSDGGDSTHRALHYMTGKKGSKKDHLDILPGFVVADLQDMSGIKGDSKHARSATALAGTETWHAPESWGVQPPSAAAGGAARALALASEDLASEDLGNGDFENWDCNQKKLSTIRIFKPDTTYTTVNCEFNASASQLTTILGKKNFKTDTSKYHLYIHRNNIVRQLGPHERPLNILRRLLLQFGYTDADKLEELSGKDNSFICRFTFAENGAPLITEADFKEGDNFSAVNLQRKCLPTIPIFLYSRARDIVQLNISHNQRMDLPLDFIQNCNFLRELFMAFNDLDRVPSNIRSIAHLQVLDLRGNRIKTLEKSGLEETRELSILYLQSNRLDSIPDSFQSFEYLRVLSLSSNNFSKVPMVLFQILTLEELDISFNEISEIPEEIGSLKRLKKLLLFGNKISPYLPKAMSELTRLRKLDIRQNGILNLNAVNDLPALEDLLVDYNTNIILNDSFKSLSRASFLKCNITEINIRGTGDTLSLLDMSSNKLASLAPTLFEHLRSLEILKLDNNNIGSIPGTIASLKNLKSLSISNNFLSSLPEEISQLESLIELDVHGNSLSELPVAIWRCPLISLNASSNLLASFPDPPKILPTTNLCAPPLSSSSSSVSLNESESATTLPPSSNASFAASPTPLRSKPLPPPPVPLLSTPSGRAPYAPPLAASLNILSLGDNQLPDDVMYPISQLKNLLVLNLSHNYIMEIPRGKIPNPASILELYLSGNQLTSLPAEDIERLRSLRILHVNGNKLTTLPAELGKIHKLGVLDVGCNMLKYNISNWPYDWNWNWNLELKYLNMSGNKRLQIKRQNLEPVLLGNSKPGNLSEFGNLTRLRILGLMDVTITDNVPENSVDRRVRTSMSTVDNMSYGMADTLGDNENLCIWDHVHPKFQTKEDESLFGLFDGRSNKLKSGCHITSNLKDRFGSYFKIELEKLEGNDTVVSALRRTFLGLDRELWPLIHDEDSKRGASALVAYIKGVTLYCANVGDAIAVLVKKSDTFEVVSQKHTPWNPTEVSRIKRSGGFVSEKGLLNDELDISRSFGQYHLVPFVNSNPYIMTTTLSEEDDFLIMASNALWDVMSYATAVDIARAAKRDYGDLMYASQKLRDIAISYGAKDHMVVMLIGVGDLFKKKEPLETPEYHQINKRPKAPEGPTDALKYLKPEIEPPQGDVAMVFTDIKNSTKLWENIPTAMGIAIKEHFHVMRRQLRSIGGYEVKNEGDALMASFSSVPAAMLWCFKVQELLVEADWPQDILDSVECRPIFGATDPVHPMYRGLSVRMGIHWGQPVSDRDQVTRRMDYYGPMVNRAARICDAADGGEICVSSDVINVIQHLLDDPGLDESDSPQAEHVREIKKMGFGVIDLGERKLKGLETPENLHLIYPL</sequence>
<dbReference type="InterPro" id="IPR000159">
    <property type="entry name" value="RA_dom"/>
</dbReference>
<dbReference type="InterPro" id="IPR001054">
    <property type="entry name" value="A/G_cyclase"/>
</dbReference>
<evidence type="ECO:0000256" key="12">
    <source>
        <dbReference type="ARBA" id="ARBA00032637"/>
    </source>
</evidence>
<evidence type="ECO:0000259" key="15">
    <source>
        <dbReference type="PROSITE" id="PS50200"/>
    </source>
</evidence>
<dbReference type="Pfam" id="PF13855">
    <property type="entry name" value="LRR_8"/>
    <property type="match status" value="2"/>
</dbReference>
<feature type="domain" description="PPM-type phosphatase" evidence="16">
    <location>
        <begin position="1270"/>
        <end position="1527"/>
    </location>
</feature>
<dbReference type="SUPFAM" id="SSF81606">
    <property type="entry name" value="PP2C-like"/>
    <property type="match status" value="1"/>
</dbReference>
<evidence type="ECO:0000256" key="4">
    <source>
        <dbReference type="ARBA" id="ARBA00021420"/>
    </source>
</evidence>
<dbReference type="InterPro" id="IPR003591">
    <property type="entry name" value="Leu-rich_rpt_typical-subtyp"/>
</dbReference>
<feature type="region of interest" description="Disordered" evidence="13">
    <location>
        <begin position="1"/>
        <end position="141"/>
    </location>
</feature>
<dbReference type="SMART" id="SM00369">
    <property type="entry name" value="LRR_TYP"/>
    <property type="match status" value="11"/>
</dbReference>
<dbReference type="SMART" id="SM00332">
    <property type="entry name" value="PP2Cc"/>
    <property type="match status" value="1"/>
</dbReference>
<dbReference type="InterPro" id="IPR050216">
    <property type="entry name" value="LRR_domain-containing"/>
</dbReference>
<feature type="compositionally biased region" description="Low complexity" evidence="13">
    <location>
        <begin position="97"/>
        <end position="109"/>
    </location>
</feature>
<keyword evidence="7" id="KW-0677">Repeat</keyword>
<dbReference type="InterPro" id="IPR055071">
    <property type="entry name" value="RA_PHLPP-like"/>
</dbReference>
<dbReference type="Gene3D" id="3.30.70.1230">
    <property type="entry name" value="Nucleotide cyclase"/>
    <property type="match status" value="1"/>
</dbReference>
<dbReference type="InterPro" id="IPR032675">
    <property type="entry name" value="LRR_dom_sf"/>
</dbReference>
<feature type="domain" description="Guanylate cyclase" evidence="14">
    <location>
        <begin position="1574"/>
        <end position="1713"/>
    </location>
</feature>
<dbReference type="PROSITE" id="PS50125">
    <property type="entry name" value="GUANYLATE_CYCLASE_2"/>
    <property type="match status" value="1"/>
</dbReference>
<dbReference type="PANTHER" id="PTHR48051">
    <property type="match status" value="1"/>
</dbReference>
<dbReference type="SMART" id="SM00365">
    <property type="entry name" value="LRR_SD22"/>
    <property type="match status" value="5"/>
</dbReference>
<feature type="region of interest" description="Disordered" evidence="13">
    <location>
        <begin position="345"/>
        <end position="375"/>
    </location>
</feature>
<evidence type="ECO:0000256" key="11">
    <source>
        <dbReference type="ARBA" id="ARBA00032597"/>
    </source>
</evidence>
<keyword evidence="10" id="KW-0456">Lyase</keyword>
<comment type="caution">
    <text evidence="17">The sequence shown here is derived from an EMBL/GenBank/DDBJ whole genome shotgun (WGS) entry which is preliminary data.</text>
</comment>
<evidence type="ECO:0000256" key="9">
    <source>
        <dbReference type="ARBA" id="ARBA00022998"/>
    </source>
</evidence>
<comment type="catalytic activity">
    <reaction evidence="1">
        <text>ATP = 3',5'-cyclic AMP + diphosphate</text>
        <dbReference type="Rhea" id="RHEA:15389"/>
        <dbReference type="ChEBI" id="CHEBI:30616"/>
        <dbReference type="ChEBI" id="CHEBI:33019"/>
        <dbReference type="ChEBI" id="CHEBI:58165"/>
        <dbReference type="EC" id="4.6.1.1"/>
    </reaction>
</comment>
<dbReference type="EMBL" id="JAAAID010000716">
    <property type="protein sequence ID" value="KAG0014540.1"/>
    <property type="molecule type" value="Genomic_DNA"/>
</dbReference>
<feature type="non-terminal residue" evidence="17">
    <location>
        <position position="1784"/>
    </location>
</feature>
<dbReference type="EC" id="4.6.1.1" evidence="3"/>
<dbReference type="Pfam" id="PF00211">
    <property type="entry name" value="Guanylate_cyc"/>
    <property type="match status" value="1"/>
</dbReference>
<comment type="similarity">
    <text evidence="2">Belongs to the adenylyl cyclase class-3 family.</text>
</comment>
<keyword evidence="18" id="KW-1185">Reference proteome</keyword>
<evidence type="ECO:0000256" key="6">
    <source>
        <dbReference type="ARBA" id="ARBA00022723"/>
    </source>
</evidence>
<dbReference type="Pfam" id="PF00481">
    <property type="entry name" value="PP2C"/>
    <property type="match status" value="1"/>
</dbReference>
<feature type="compositionally biased region" description="Low complexity" evidence="13">
    <location>
        <begin position="1015"/>
        <end position="1045"/>
    </location>
</feature>
<evidence type="ECO:0000256" key="1">
    <source>
        <dbReference type="ARBA" id="ARBA00001593"/>
    </source>
</evidence>
<protein>
    <recommendedName>
        <fullName evidence="4">Adenylate cyclase</fullName>
        <ecNumber evidence="3">4.6.1.1</ecNumber>
    </recommendedName>
    <alternativeName>
        <fullName evidence="11">ATP pyrophosphate-lyase</fullName>
    </alternativeName>
    <alternativeName>
        <fullName evidence="12">Adenylyl cyclase</fullName>
    </alternativeName>
</protein>
<dbReference type="InterPro" id="IPR036457">
    <property type="entry name" value="PPM-type-like_dom_sf"/>
</dbReference>
<dbReference type="GO" id="GO:0046872">
    <property type="term" value="F:metal ion binding"/>
    <property type="evidence" value="ECO:0007669"/>
    <property type="project" value="UniProtKB-KW"/>
</dbReference>
<keyword evidence="6" id="KW-0479">Metal-binding</keyword>
<gene>
    <name evidence="17" type="primary">CYR1_2</name>
    <name evidence="17" type="ORF">BGZ80_010381</name>
</gene>
<dbReference type="GO" id="GO:0006171">
    <property type="term" value="P:cAMP biosynthetic process"/>
    <property type="evidence" value="ECO:0007669"/>
    <property type="project" value="UniProtKB-KW"/>
</dbReference>
<name>A0A9P6MUT7_9FUNG</name>
<evidence type="ECO:0000256" key="7">
    <source>
        <dbReference type="ARBA" id="ARBA00022737"/>
    </source>
</evidence>
<dbReference type="Pfam" id="PF23010">
    <property type="entry name" value="RA_3"/>
    <property type="match status" value="1"/>
</dbReference>
<evidence type="ECO:0000256" key="10">
    <source>
        <dbReference type="ARBA" id="ARBA00023239"/>
    </source>
</evidence>
<dbReference type="GO" id="GO:0004016">
    <property type="term" value="F:adenylate cyclase activity"/>
    <property type="evidence" value="ECO:0007669"/>
    <property type="project" value="UniProtKB-EC"/>
</dbReference>
<dbReference type="InterPro" id="IPR001932">
    <property type="entry name" value="PPM-type_phosphatase-like_dom"/>
</dbReference>
<keyword evidence="8" id="KW-0460">Magnesium</keyword>
<dbReference type="PROSITE" id="PS51450">
    <property type="entry name" value="LRR"/>
    <property type="match status" value="4"/>
</dbReference>
<dbReference type="PROSITE" id="PS51746">
    <property type="entry name" value="PPM_2"/>
    <property type="match status" value="1"/>
</dbReference>
<evidence type="ECO:0000313" key="18">
    <source>
        <dbReference type="Proteomes" id="UP000703661"/>
    </source>
</evidence>
<feature type="compositionally biased region" description="Polar residues" evidence="13">
    <location>
        <begin position="44"/>
        <end position="71"/>
    </location>
</feature>
<proteinExistence type="inferred from homology"/>
<keyword evidence="9" id="KW-0115">cAMP biosynthesis</keyword>
<feature type="region of interest" description="Disordered" evidence="13">
    <location>
        <begin position="1015"/>
        <end position="1059"/>
    </location>
</feature>
<dbReference type="SUPFAM" id="SSF55073">
    <property type="entry name" value="Nucleotide cyclase"/>
    <property type="match status" value="1"/>
</dbReference>